<dbReference type="InterPro" id="IPR014718">
    <property type="entry name" value="GH-type_carb-bd"/>
</dbReference>
<dbReference type="GO" id="GO:0030246">
    <property type="term" value="F:carbohydrate binding"/>
    <property type="evidence" value="ECO:0007669"/>
    <property type="project" value="InterPro"/>
</dbReference>
<accession>A0A7Z2VFF6</accession>
<gene>
    <name evidence="1" type="ORF">HH215_01755</name>
</gene>
<protein>
    <submittedName>
        <fullName evidence="1">Aldose 1-epimerase</fullName>
    </submittedName>
</protein>
<organism evidence="1 2">
    <name type="scientific">Cohnella herbarum</name>
    <dbReference type="NCBI Taxonomy" id="2728023"/>
    <lineage>
        <taxon>Bacteria</taxon>
        <taxon>Bacillati</taxon>
        <taxon>Bacillota</taxon>
        <taxon>Bacilli</taxon>
        <taxon>Bacillales</taxon>
        <taxon>Paenibacillaceae</taxon>
        <taxon>Cohnella</taxon>
    </lineage>
</organism>
<name>A0A7Z2VFF6_9BACL</name>
<dbReference type="AlphaFoldDB" id="A0A7Z2VFF6"/>
<dbReference type="GO" id="GO:0016853">
    <property type="term" value="F:isomerase activity"/>
    <property type="evidence" value="ECO:0007669"/>
    <property type="project" value="InterPro"/>
</dbReference>
<dbReference type="Pfam" id="PF01263">
    <property type="entry name" value="Aldose_epim"/>
    <property type="match status" value="1"/>
</dbReference>
<evidence type="ECO:0000313" key="2">
    <source>
        <dbReference type="Proteomes" id="UP000502248"/>
    </source>
</evidence>
<dbReference type="SUPFAM" id="SSF74650">
    <property type="entry name" value="Galactose mutarotase-like"/>
    <property type="match status" value="1"/>
</dbReference>
<dbReference type="Gene3D" id="2.70.98.10">
    <property type="match status" value="1"/>
</dbReference>
<proteinExistence type="predicted"/>
<dbReference type="GO" id="GO:0005975">
    <property type="term" value="P:carbohydrate metabolic process"/>
    <property type="evidence" value="ECO:0007669"/>
    <property type="project" value="InterPro"/>
</dbReference>
<dbReference type="RefSeq" id="WP_169278337.1">
    <property type="nucleotide sequence ID" value="NZ_CP051680.1"/>
</dbReference>
<dbReference type="CDD" id="cd01081">
    <property type="entry name" value="Aldose_epim"/>
    <property type="match status" value="1"/>
</dbReference>
<sequence length="324" mass="35922">MGYEAYEDVREGHAVIVLADREQDSIAIIVPSIGFNLIRCRLGGHETIEGPPDLATLGARSSEFGVPLLWPPGRIAGGAFSFRGKSYVYPVHDGEYHLHGEIRMRQWQIVSLEADDENGASATAEYRFEATEAQGAYYPHAVLLRMHWRLTGNRISGELEAFNGGNEEAPFGFGLHPYFKFRGKPEEIEITAPTRLQYIADADGLNRQTPVPTELCGKLSDGMTLDLLPSDVDHFVFRMAEGSASRQMSMKDGDVRIGFECDSGFPYLVVFKPKWADALSLEPWNCISDAYNSPLSSEWTGADAEGLRAGERRTLGWAWQADKA</sequence>
<keyword evidence="2" id="KW-1185">Reference proteome</keyword>
<reference evidence="1 2" key="1">
    <citation type="submission" date="2020-04" db="EMBL/GenBank/DDBJ databases">
        <title>Genome sequencing of novel species.</title>
        <authorList>
            <person name="Heo J."/>
            <person name="Kim S.-J."/>
            <person name="Kim J.-S."/>
            <person name="Hong S.-B."/>
            <person name="Kwon S.-W."/>
        </authorList>
    </citation>
    <scope>NUCLEOTIDE SEQUENCE [LARGE SCALE GENOMIC DNA]</scope>
    <source>
        <strain evidence="1 2">MFER-1</strain>
    </source>
</reference>
<evidence type="ECO:0000313" key="1">
    <source>
        <dbReference type="EMBL" id="QJD82032.1"/>
    </source>
</evidence>
<dbReference type="KEGG" id="cheb:HH215_01755"/>
<dbReference type="Proteomes" id="UP000502248">
    <property type="component" value="Chromosome"/>
</dbReference>
<dbReference type="InterPro" id="IPR011013">
    <property type="entry name" value="Gal_mutarotase_sf_dom"/>
</dbReference>
<dbReference type="EMBL" id="CP051680">
    <property type="protein sequence ID" value="QJD82032.1"/>
    <property type="molecule type" value="Genomic_DNA"/>
</dbReference>
<dbReference type="InterPro" id="IPR008183">
    <property type="entry name" value="Aldose_1/G6P_1-epimerase"/>
</dbReference>